<keyword evidence="3" id="KW-0862">Zinc</keyword>
<dbReference type="Gene3D" id="2.120.10.30">
    <property type="entry name" value="TolB, C-terminal domain"/>
    <property type="match status" value="1"/>
</dbReference>
<dbReference type="InterPro" id="IPR005511">
    <property type="entry name" value="SMP-30"/>
</dbReference>
<dbReference type="InterPro" id="IPR011042">
    <property type="entry name" value="6-blade_b-propeller_TolB-like"/>
</dbReference>
<dbReference type="InterPro" id="IPR013658">
    <property type="entry name" value="SGL"/>
</dbReference>
<organism evidence="5 6">
    <name type="scientific">Niallia alba</name>
    <dbReference type="NCBI Taxonomy" id="2729105"/>
    <lineage>
        <taxon>Bacteria</taxon>
        <taxon>Bacillati</taxon>
        <taxon>Bacillota</taxon>
        <taxon>Bacilli</taxon>
        <taxon>Bacillales</taxon>
        <taxon>Bacillaceae</taxon>
        <taxon>Niallia</taxon>
    </lineage>
</organism>
<keyword evidence="6" id="KW-1185">Reference proteome</keyword>
<protein>
    <submittedName>
        <fullName evidence="5">SMP-30/gluconolactonase/LRE family protein</fullName>
    </submittedName>
</protein>
<sequence length="294" mass="33361">MIEDLELVLDAKAVLGEGPCWDFRNNILYWVDIEGKKVHMYNHISGEHKQVQLEREVSAVIPCITKDTEFIVTLDNGFHLLNIETEQLKFIGDPERDLKQNRFNDGKCDAYGRLWAGTMCRDGKTKDAALYCLDNEGKWTEKISHLSISNGIAWTSDNEYLYHIDTPAQTVTRYEYDLETGKLGKAKQIIDFSEEEGFPDGMTIDSEGMLWIAHYGGGRVSRWNPESGGKLSEICLPVPNVTSCTFGGKKLNELYITTARSGLDDEELKKYPQSGGLYKIKLHIQGVKTYLYQN</sequence>
<evidence type="ECO:0000313" key="6">
    <source>
        <dbReference type="Proteomes" id="UP000588491"/>
    </source>
</evidence>
<feature type="binding site" evidence="3">
    <location>
        <position position="17"/>
    </location>
    <ligand>
        <name>a divalent metal cation</name>
        <dbReference type="ChEBI" id="CHEBI:60240"/>
    </ligand>
</feature>
<dbReference type="Pfam" id="PF08450">
    <property type="entry name" value="SGL"/>
    <property type="match status" value="1"/>
</dbReference>
<evidence type="ECO:0000313" key="5">
    <source>
        <dbReference type="EMBL" id="NMO75790.1"/>
    </source>
</evidence>
<evidence type="ECO:0000256" key="3">
    <source>
        <dbReference type="PIRSR" id="PIRSR605511-2"/>
    </source>
</evidence>
<dbReference type="SUPFAM" id="SSF63829">
    <property type="entry name" value="Calcium-dependent phosphotriesterase"/>
    <property type="match status" value="1"/>
</dbReference>
<dbReference type="GO" id="GO:0004341">
    <property type="term" value="F:gluconolactonase activity"/>
    <property type="evidence" value="ECO:0007669"/>
    <property type="project" value="TreeGrafter"/>
</dbReference>
<dbReference type="GO" id="GO:0005509">
    <property type="term" value="F:calcium ion binding"/>
    <property type="evidence" value="ECO:0007669"/>
    <property type="project" value="TreeGrafter"/>
</dbReference>
<feature type="domain" description="SMP-30/Gluconolactonase/LRE-like region" evidence="4">
    <location>
        <begin position="15"/>
        <end position="260"/>
    </location>
</feature>
<dbReference type="GO" id="GO:0019853">
    <property type="term" value="P:L-ascorbic acid biosynthetic process"/>
    <property type="evidence" value="ECO:0007669"/>
    <property type="project" value="TreeGrafter"/>
</dbReference>
<dbReference type="PRINTS" id="PR01790">
    <property type="entry name" value="SMP30FAMILY"/>
</dbReference>
<comment type="cofactor">
    <cofactor evidence="3">
        <name>Zn(2+)</name>
        <dbReference type="ChEBI" id="CHEBI:29105"/>
    </cofactor>
    <text evidence="3">Binds 1 divalent metal cation per subunit.</text>
</comment>
<comment type="similarity">
    <text evidence="1">Belongs to the SMP-30/CGR1 family.</text>
</comment>
<comment type="caution">
    <text evidence="5">The sequence shown here is derived from an EMBL/GenBank/DDBJ whole genome shotgun (WGS) entry which is preliminary data.</text>
</comment>
<accession>A0A7Y0K4U2</accession>
<evidence type="ECO:0000256" key="2">
    <source>
        <dbReference type="PIRSR" id="PIRSR605511-1"/>
    </source>
</evidence>
<evidence type="ECO:0000256" key="1">
    <source>
        <dbReference type="ARBA" id="ARBA00008853"/>
    </source>
</evidence>
<feature type="binding site" evidence="3">
    <location>
        <position position="150"/>
    </location>
    <ligand>
        <name>a divalent metal cation</name>
        <dbReference type="ChEBI" id="CHEBI:60240"/>
    </ligand>
</feature>
<feature type="binding site" evidence="3">
    <location>
        <position position="122"/>
    </location>
    <ligand>
        <name>substrate</name>
    </ligand>
</feature>
<name>A0A7Y0K4U2_9BACI</name>
<dbReference type="FunFam" id="2.120.10.30:FF:000126">
    <property type="entry name" value="Senescence marker protein-30"/>
    <property type="match status" value="1"/>
</dbReference>
<reference evidence="5 6" key="1">
    <citation type="submission" date="2020-04" db="EMBL/GenBank/DDBJ databases">
        <title>Bacillus sp. UniB3 isolated from commercial digestive syrup.</title>
        <authorList>
            <person name="Thorat V."/>
            <person name="Kirdat K."/>
            <person name="Tiwarekar B."/>
            <person name="Yadav A."/>
        </authorList>
    </citation>
    <scope>NUCLEOTIDE SEQUENCE [LARGE SCALE GENOMIC DNA]</scope>
    <source>
        <strain evidence="5 6">UniB3</strain>
    </source>
</reference>
<feature type="binding site" evidence="3">
    <location>
        <position position="102"/>
    </location>
    <ligand>
        <name>substrate</name>
    </ligand>
</feature>
<keyword evidence="3" id="KW-0479">Metal-binding</keyword>
<gene>
    <name evidence="5" type="ORF">HHU08_01895</name>
</gene>
<evidence type="ECO:0000259" key="4">
    <source>
        <dbReference type="Pfam" id="PF08450"/>
    </source>
</evidence>
<feature type="active site" description="Proton donor/acceptor" evidence="2">
    <location>
        <position position="200"/>
    </location>
</feature>
<dbReference type="Proteomes" id="UP000588491">
    <property type="component" value="Unassembled WGS sequence"/>
</dbReference>
<dbReference type="RefSeq" id="WP_016201363.1">
    <property type="nucleotide sequence ID" value="NZ_JABBPK010000001.1"/>
</dbReference>
<dbReference type="EMBL" id="JABBPK010000001">
    <property type="protein sequence ID" value="NMO75790.1"/>
    <property type="molecule type" value="Genomic_DNA"/>
</dbReference>
<dbReference type="PANTHER" id="PTHR10907">
    <property type="entry name" value="REGUCALCIN"/>
    <property type="match status" value="1"/>
</dbReference>
<dbReference type="PANTHER" id="PTHR10907:SF47">
    <property type="entry name" value="REGUCALCIN"/>
    <property type="match status" value="1"/>
</dbReference>
<dbReference type="AlphaFoldDB" id="A0A7Y0K4U2"/>
<proteinExistence type="inferred from homology"/>
<feature type="binding site" evidence="3">
    <location>
        <position position="104"/>
    </location>
    <ligand>
        <name>substrate</name>
    </ligand>
</feature>
<feature type="binding site" evidence="3">
    <location>
        <position position="200"/>
    </location>
    <ligand>
        <name>a divalent metal cation</name>
        <dbReference type="ChEBI" id="CHEBI:60240"/>
    </ligand>
</feature>